<protein>
    <submittedName>
        <fullName evidence="9">Helicase MOV-10</fullName>
    </submittedName>
</protein>
<dbReference type="PROSITE" id="PS00028">
    <property type="entry name" value="ZINC_FINGER_C2H2_1"/>
    <property type="match status" value="1"/>
</dbReference>
<keyword evidence="4" id="KW-0378">Hydrolase</keyword>
<proteinExistence type="predicted"/>
<dbReference type="GO" id="GO:0005524">
    <property type="term" value="F:ATP binding"/>
    <property type="evidence" value="ECO:0007669"/>
    <property type="project" value="UniProtKB-KW"/>
</dbReference>
<feature type="domain" description="C2H2-type" evidence="8">
    <location>
        <begin position="179"/>
        <end position="200"/>
    </location>
</feature>
<dbReference type="GO" id="GO:0003723">
    <property type="term" value="F:RNA binding"/>
    <property type="evidence" value="ECO:0007669"/>
    <property type="project" value="InterPro"/>
</dbReference>
<dbReference type="InterPro" id="IPR013087">
    <property type="entry name" value="Znf_C2H2_type"/>
</dbReference>
<keyword evidence="7" id="KW-0943">RNA-mediated gene silencing</keyword>
<dbReference type="PANTHER" id="PTHR45418:SF1">
    <property type="entry name" value="CANCER_TESTIS ANTIGEN 55"/>
    <property type="match status" value="1"/>
</dbReference>
<dbReference type="CDD" id="cd18038">
    <property type="entry name" value="DEXXQc_Helz-like"/>
    <property type="match status" value="1"/>
</dbReference>
<keyword evidence="5 9" id="KW-0347">Helicase</keyword>
<dbReference type="GO" id="GO:0032574">
    <property type="term" value="F:5'-3' RNA helicase activity"/>
    <property type="evidence" value="ECO:0007669"/>
    <property type="project" value="InterPro"/>
</dbReference>
<evidence type="ECO:0000256" key="6">
    <source>
        <dbReference type="ARBA" id="ARBA00022840"/>
    </source>
</evidence>
<dbReference type="InterPro" id="IPR047187">
    <property type="entry name" value="SF1_C_Upf1"/>
</dbReference>
<dbReference type="FunFam" id="3.40.50.300:FF:000326">
    <property type="entry name" value="P-loop containing nucleoside triphosphate hydrolase"/>
    <property type="match status" value="1"/>
</dbReference>
<keyword evidence="3" id="KW-0547">Nucleotide-binding</keyword>
<dbReference type="GO" id="GO:0016787">
    <property type="term" value="F:hydrolase activity"/>
    <property type="evidence" value="ECO:0007669"/>
    <property type="project" value="UniProtKB-KW"/>
</dbReference>
<keyword evidence="2" id="KW-0963">Cytoplasm</keyword>
<dbReference type="AlphaFoldDB" id="A0A8D8GNC2"/>
<dbReference type="EMBL" id="HBUE01173523">
    <property type="protein sequence ID" value="CAG6516537.1"/>
    <property type="molecule type" value="Transcribed_RNA"/>
</dbReference>
<evidence type="ECO:0000259" key="8">
    <source>
        <dbReference type="PROSITE" id="PS00028"/>
    </source>
</evidence>
<evidence type="ECO:0000256" key="2">
    <source>
        <dbReference type="ARBA" id="ARBA00022490"/>
    </source>
</evidence>
<name>A0A8D8GNC2_CULPI</name>
<dbReference type="EMBL" id="HBUE01278993">
    <property type="protein sequence ID" value="CAG6568036.1"/>
    <property type="molecule type" value="Transcribed_RNA"/>
</dbReference>
<dbReference type="InterPro" id="IPR041679">
    <property type="entry name" value="DNA2/NAM7-like_C"/>
</dbReference>
<dbReference type="Pfam" id="PF13086">
    <property type="entry name" value="AAA_11"/>
    <property type="match status" value="2"/>
</dbReference>
<dbReference type="GO" id="GO:0031047">
    <property type="term" value="P:regulatory ncRNA-mediated gene silencing"/>
    <property type="evidence" value="ECO:0007669"/>
    <property type="project" value="UniProtKB-KW"/>
</dbReference>
<dbReference type="Pfam" id="PF13087">
    <property type="entry name" value="AAA_12"/>
    <property type="match status" value="1"/>
</dbReference>
<dbReference type="InterPro" id="IPR027417">
    <property type="entry name" value="P-loop_NTPase"/>
</dbReference>
<comment type="subcellular location">
    <subcellularLocation>
        <location evidence="1">Cytoplasm</location>
    </subcellularLocation>
</comment>
<evidence type="ECO:0000256" key="4">
    <source>
        <dbReference type="ARBA" id="ARBA00022801"/>
    </source>
</evidence>
<dbReference type="InterPro" id="IPR041677">
    <property type="entry name" value="DNA2/NAM7_AAA_11"/>
</dbReference>
<dbReference type="PANTHER" id="PTHR45418">
    <property type="entry name" value="CANCER/TESTIS ANTIGEN 55"/>
    <property type="match status" value="1"/>
</dbReference>
<evidence type="ECO:0000313" key="9">
    <source>
        <dbReference type="EMBL" id="CAG6516537.1"/>
    </source>
</evidence>
<sequence>MPAMEVTSNKFMQQRFDRQKHEIESFVVRIYRHNLIKDGGIIKRKLREKLFEEIKLRRITRVKMDELGWVLMNHDLINRNKGAEVGKEGEQNPAPSLFLFNMERLRELMESHEQRNHAELTAKRKDKQTLAQEVALHNDKALQELRDMVEAKRPLATIRHVTTIERMLKQSFPPSSRNCFVCREFFKTPDQYSKHFEDVHGEVFRISNDDERFSTGQKLDVIQHYDALSPVTLFEIRNNHHVAMQVDGVYLYHTTQQLMPVMRDVWPITINTGDSFKFSITTGMFLVAEHDYSILVHFNRVLEYVEQYHFRVLKEPVELRVKDNPIALKKLEEYPPPPEMVAVFKNGFKMVDSYTVKERKMCEDIRSFMDADPDTRLNAANYVQILQLMNNVEDYNVQFELSQYDMKDVHLAACGAKRFYSLRLNQFSTVPRSLVEGDYIELSYTRPNKSLKTVIGVISQICSNKVLFETEEPLKYDVRWHMKFNPNRTPIRMEYQALEIVKRHGLSGFFFPTVRVCKAATIGRESFTWFNPNVTSNVEQQTAIVSIVNETARPYPYVLFGPPGTGKTSTLVEAIAQIWKLKPKAFVLVTASSNYACNEITQRLLGVIPKDDLFRFFSKQAERMMADMSYELIECSNLNTGCYRLPSKEELYGKRIVISTLTSSGKLVQANIRPGHFSYVFIDECGSATEASALVPIAGIISSPGKIDGSIVLSGDPKQLGPVTRSEFAADMGLKRSMLERLMNLPVYQKSKLTNQYNNALITKLLQNYRSHEAILHFSNKTFYQNELKPCAAECHTHWALNWPELPAKSFPIIFESTMGKLAREQDSASYFNQKEIELVEFYLRKLFTDGVNGRPVTQLDIGIVSPYKKQCIKLKQMTARHGWNAVEVGSVEAFQGREKPVIILTTVRSGTRGVGFLDNVKRLNVALTRAKALLVVIGNPETLQKDANWYEFIRYCYGAGAIRGVKFELDEKQHKVQEIEAEGGGGGGKDDNWVQVQQRMDALIRKISDVKI</sequence>
<evidence type="ECO:0000256" key="5">
    <source>
        <dbReference type="ARBA" id="ARBA00022806"/>
    </source>
</evidence>
<dbReference type="GO" id="GO:0005737">
    <property type="term" value="C:cytoplasm"/>
    <property type="evidence" value="ECO:0007669"/>
    <property type="project" value="UniProtKB-SubCell"/>
</dbReference>
<evidence type="ECO:0000256" key="7">
    <source>
        <dbReference type="ARBA" id="ARBA00023158"/>
    </source>
</evidence>
<reference evidence="9" key="1">
    <citation type="submission" date="2021-05" db="EMBL/GenBank/DDBJ databases">
        <authorList>
            <person name="Alioto T."/>
            <person name="Alioto T."/>
            <person name="Gomez Garrido J."/>
        </authorList>
    </citation>
    <scope>NUCLEOTIDE SEQUENCE</scope>
</reference>
<dbReference type="CDD" id="cd18808">
    <property type="entry name" value="SF1_C_Upf1"/>
    <property type="match status" value="1"/>
</dbReference>
<dbReference type="Gene3D" id="3.40.50.300">
    <property type="entry name" value="P-loop containing nucleotide triphosphate hydrolases"/>
    <property type="match status" value="2"/>
</dbReference>
<organism evidence="9">
    <name type="scientific">Culex pipiens</name>
    <name type="common">House mosquito</name>
    <dbReference type="NCBI Taxonomy" id="7175"/>
    <lineage>
        <taxon>Eukaryota</taxon>
        <taxon>Metazoa</taxon>
        <taxon>Ecdysozoa</taxon>
        <taxon>Arthropoda</taxon>
        <taxon>Hexapoda</taxon>
        <taxon>Insecta</taxon>
        <taxon>Pterygota</taxon>
        <taxon>Neoptera</taxon>
        <taxon>Endopterygota</taxon>
        <taxon>Diptera</taxon>
        <taxon>Nematocera</taxon>
        <taxon>Culicoidea</taxon>
        <taxon>Culicidae</taxon>
        <taxon>Culicinae</taxon>
        <taxon>Culicini</taxon>
        <taxon>Culex</taxon>
        <taxon>Culex</taxon>
    </lineage>
</organism>
<dbReference type="InterPro" id="IPR026122">
    <property type="entry name" value="MOV-10/SDE3_DEXXQ/H-box"/>
</dbReference>
<dbReference type="GO" id="GO:0005694">
    <property type="term" value="C:chromosome"/>
    <property type="evidence" value="ECO:0007669"/>
    <property type="project" value="UniProtKB-ARBA"/>
</dbReference>
<evidence type="ECO:0000256" key="1">
    <source>
        <dbReference type="ARBA" id="ARBA00004496"/>
    </source>
</evidence>
<dbReference type="SUPFAM" id="SSF52540">
    <property type="entry name" value="P-loop containing nucleoside triphosphate hydrolases"/>
    <property type="match status" value="1"/>
</dbReference>
<accession>A0A8D8GNC2</accession>
<evidence type="ECO:0000256" key="3">
    <source>
        <dbReference type="ARBA" id="ARBA00022741"/>
    </source>
</evidence>
<keyword evidence="6" id="KW-0067">ATP-binding</keyword>